<protein>
    <submittedName>
        <fullName evidence="1">Uncharacterized protein</fullName>
    </submittedName>
</protein>
<comment type="caution">
    <text evidence="1">The sequence shown here is derived from an EMBL/GenBank/DDBJ whole genome shotgun (WGS) entry which is preliminary data.</text>
</comment>
<gene>
    <name evidence="1" type="ORF">NPIL_364811</name>
</gene>
<dbReference type="Proteomes" id="UP000887013">
    <property type="component" value="Unassembled WGS sequence"/>
</dbReference>
<evidence type="ECO:0000313" key="2">
    <source>
        <dbReference type="Proteomes" id="UP000887013"/>
    </source>
</evidence>
<organism evidence="1 2">
    <name type="scientific">Nephila pilipes</name>
    <name type="common">Giant wood spider</name>
    <name type="synonym">Nephila maculata</name>
    <dbReference type="NCBI Taxonomy" id="299642"/>
    <lineage>
        <taxon>Eukaryota</taxon>
        <taxon>Metazoa</taxon>
        <taxon>Ecdysozoa</taxon>
        <taxon>Arthropoda</taxon>
        <taxon>Chelicerata</taxon>
        <taxon>Arachnida</taxon>
        <taxon>Araneae</taxon>
        <taxon>Araneomorphae</taxon>
        <taxon>Entelegynae</taxon>
        <taxon>Araneoidea</taxon>
        <taxon>Nephilidae</taxon>
        <taxon>Nephila</taxon>
    </lineage>
</organism>
<reference evidence="1" key="1">
    <citation type="submission" date="2020-08" db="EMBL/GenBank/DDBJ databases">
        <title>Multicomponent nature underlies the extraordinary mechanical properties of spider dragline silk.</title>
        <authorList>
            <person name="Kono N."/>
            <person name="Nakamura H."/>
            <person name="Mori M."/>
            <person name="Yoshida Y."/>
            <person name="Ohtoshi R."/>
            <person name="Malay A.D."/>
            <person name="Moran D.A.P."/>
            <person name="Tomita M."/>
            <person name="Numata K."/>
            <person name="Arakawa K."/>
        </authorList>
    </citation>
    <scope>NUCLEOTIDE SEQUENCE</scope>
</reference>
<proteinExistence type="predicted"/>
<keyword evidence="2" id="KW-1185">Reference proteome</keyword>
<evidence type="ECO:0000313" key="1">
    <source>
        <dbReference type="EMBL" id="GFS66352.1"/>
    </source>
</evidence>
<dbReference type="EMBL" id="BMAW01094602">
    <property type="protein sequence ID" value="GFS66352.1"/>
    <property type="molecule type" value="Genomic_DNA"/>
</dbReference>
<accession>A0A8X6KQF5</accession>
<name>A0A8X6KQF5_NEPPI</name>
<sequence length="115" mass="12901">MLQDRGITITELIDKESINTRSVHFILTENLDLRKISAKLVLLLLIIDPKFSGHTATHLRFVRYLPSRYGSLGLLDFPKLKIHLKGTSLQAKRGCPALLPPVAESLEEGDYFTGD</sequence>
<dbReference type="AlphaFoldDB" id="A0A8X6KQF5"/>